<accession>A0ABQ1I872</accession>
<dbReference type="Pfam" id="PF03109">
    <property type="entry name" value="ABC1"/>
    <property type="match status" value="1"/>
</dbReference>
<protein>
    <submittedName>
        <fullName evidence="7">ABC transporter ATP-binding protein</fullName>
    </submittedName>
</protein>
<keyword evidence="2" id="KW-0808">Transferase</keyword>
<evidence type="ECO:0000256" key="5">
    <source>
        <dbReference type="SAM" id="MobiDB-lite"/>
    </source>
</evidence>
<organism evidence="7 8">
    <name type="scientific">Tistrella bauzanensis</name>
    <dbReference type="NCBI Taxonomy" id="657419"/>
    <lineage>
        <taxon>Bacteria</taxon>
        <taxon>Pseudomonadati</taxon>
        <taxon>Pseudomonadota</taxon>
        <taxon>Alphaproteobacteria</taxon>
        <taxon>Geminicoccales</taxon>
        <taxon>Geminicoccaceae</taxon>
        <taxon>Tistrella</taxon>
    </lineage>
</organism>
<keyword evidence="4 7" id="KW-0067">ATP-binding</keyword>
<comment type="caution">
    <text evidence="7">The sequence shown here is derived from an EMBL/GenBank/DDBJ whole genome shotgun (WGS) entry which is preliminary data.</text>
</comment>
<evidence type="ECO:0000256" key="1">
    <source>
        <dbReference type="ARBA" id="ARBA00009670"/>
    </source>
</evidence>
<evidence type="ECO:0000259" key="6">
    <source>
        <dbReference type="Pfam" id="PF03109"/>
    </source>
</evidence>
<dbReference type="PANTHER" id="PTHR43851">
    <property type="match status" value="1"/>
</dbReference>
<comment type="similarity">
    <text evidence="1">Belongs to the protein kinase superfamily. ADCK protein kinase family.</text>
</comment>
<sequence length="486" mass="54256">MMTTEARTPADADADAVRDADGGDALASRSTAVGDDTAYAENDRLGGRIRRYARVGTGVGGLAARLAGERLLGLPMDRGRHAEDLRAALGGLKGPLMKAAQILSTIPDALPREYAEELAQLQADAPSMGWLFVKRRMATELGPDWRGRFGAFSREAAAAASLGQVHKAATHDGRPLACKLQYPDMSSAVEADLRQLKLIFGIYRRYDRAINPDQIHAELSARLREELDYGREGRQMRLYAHMLRDEPGVVVPDWLPELSTRRLLTMSWLDGQRLMSFQGADQAVRDHIAMNMFRAWYVPFYDYGVIHGDPHLGNYSVRPDDHRVNLLDFGCIRVFRPAFVKGVIDLYHALDRKDDELAVEAYRAWGFQTVDKPLLEVLNAWAGFLYRPLLQDKVQRIEEDGAGQAGRAVAGRVHAELKRLGGVTPPREFVLMDRAAIGLGSVFMHLKAEINWHRMFRDLIDDFDVDAMARRQDAALAVVDLERPAD</sequence>
<feature type="region of interest" description="Disordered" evidence="5">
    <location>
        <begin position="1"/>
        <end position="29"/>
    </location>
</feature>
<evidence type="ECO:0000256" key="4">
    <source>
        <dbReference type="ARBA" id="ARBA00022840"/>
    </source>
</evidence>
<dbReference type="GO" id="GO:0005524">
    <property type="term" value="F:ATP binding"/>
    <property type="evidence" value="ECO:0007669"/>
    <property type="project" value="UniProtKB-KW"/>
</dbReference>
<keyword evidence="3" id="KW-0547">Nucleotide-binding</keyword>
<dbReference type="EMBL" id="BMDZ01000001">
    <property type="protein sequence ID" value="GGB23213.1"/>
    <property type="molecule type" value="Genomic_DNA"/>
</dbReference>
<dbReference type="InterPro" id="IPR004147">
    <property type="entry name" value="ABC1_dom"/>
</dbReference>
<dbReference type="InterPro" id="IPR034646">
    <property type="entry name" value="ADCK3_dom"/>
</dbReference>
<keyword evidence="8" id="KW-1185">Reference proteome</keyword>
<evidence type="ECO:0000313" key="8">
    <source>
        <dbReference type="Proteomes" id="UP000603352"/>
    </source>
</evidence>
<dbReference type="CDD" id="cd13970">
    <property type="entry name" value="ABC1_ADCK3"/>
    <property type="match status" value="1"/>
</dbReference>
<proteinExistence type="inferred from homology"/>
<name>A0ABQ1I872_9PROT</name>
<dbReference type="InterPro" id="IPR051409">
    <property type="entry name" value="Atypical_kinase_ADCK"/>
</dbReference>
<evidence type="ECO:0000256" key="3">
    <source>
        <dbReference type="ARBA" id="ARBA00022741"/>
    </source>
</evidence>
<reference evidence="8" key="1">
    <citation type="journal article" date="2019" name="Int. J. Syst. Evol. Microbiol.">
        <title>The Global Catalogue of Microorganisms (GCM) 10K type strain sequencing project: providing services to taxonomists for standard genome sequencing and annotation.</title>
        <authorList>
            <consortium name="The Broad Institute Genomics Platform"/>
            <consortium name="The Broad Institute Genome Sequencing Center for Infectious Disease"/>
            <person name="Wu L."/>
            <person name="Ma J."/>
        </authorList>
    </citation>
    <scope>NUCLEOTIDE SEQUENCE [LARGE SCALE GENOMIC DNA]</scope>
    <source>
        <strain evidence="8">CGMCC 1.10188</strain>
    </source>
</reference>
<feature type="domain" description="ABC1 atypical kinase-like" evidence="6">
    <location>
        <begin position="120"/>
        <end position="360"/>
    </location>
</feature>
<dbReference type="SUPFAM" id="SSF56112">
    <property type="entry name" value="Protein kinase-like (PK-like)"/>
    <property type="match status" value="1"/>
</dbReference>
<dbReference type="InterPro" id="IPR011009">
    <property type="entry name" value="Kinase-like_dom_sf"/>
</dbReference>
<evidence type="ECO:0000256" key="2">
    <source>
        <dbReference type="ARBA" id="ARBA00022679"/>
    </source>
</evidence>
<dbReference type="PANTHER" id="PTHR43851:SF3">
    <property type="entry name" value="COENZYME Q8"/>
    <property type="match status" value="1"/>
</dbReference>
<dbReference type="Proteomes" id="UP000603352">
    <property type="component" value="Unassembled WGS sequence"/>
</dbReference>
<evidence type="ECO:0000313" key="7">
    <source>
        <dbReference type="EMBL" id="GGB23213.1"/>
    </source>
</evidence>
<gene>
    <name evidence="7" type="ORF">GCM10011505_00540</name>
</gene>